<evidence type="ECO:0000259" key="14">
    <source>
        <dbReference type="Pfam" id="PF09757"/>
    </source>
</evidence>
<keyword evidence="7" id="KW-0805">Transcription regulation</keyword>
<evidence type="ECO:0000256" key="5">
    <source>
        <dbReference type="ARBA" id="ARBA00022801"/>
    </source>
</evidence>
<dbReference type="PANTHER" id="PTHR10625:SF5">
    <property type="entry name" value="HISTONE DEACETYLASE"/>
    <property type="match status" value="1"/>
</dbReference>
<dbReference type="Pfam" id="PF09757">
    <property type="entry name" value="Arb2-like"/>
    <property type="match status" value="2"/>
</dbReference>
<feature type="compositionally biased region" description="Polar residues" evidence="12">
    <location>
        <begin position="21"/>
        <end position="35"/>
    </location>
</feature>
<dbReference type="GeneID" id="90071291"/>
<feature type="domain" description="Arb2-like" evidence="14">
    <location>
        <begin position="768"/>
        <end position="857"/>
    </location>
</feature>
<evidence type="ECO:0000256" key="10">
    <source>
        <dbReference type="ARBA" id="ARBA00048287"/>
    </source>
</evidence>
<keyword evidence="9" id="KW-0539">Nucleus</keyword>
<dbReference type="FunFam" id="3.40.800.20:FF:000005">
    <property type="entry name" value="histone deacetylase 6"/>
    <property type="match status" value="1"/>
</dbReference>
<feature type="region of interest" description="Disordered" evidence="12">
    <location>
        <begin position="1"/>
        <end position="63"/>
    </location>
</feature>
<dbReference type="PRINTS" id="PR01270">
    <property type="entry name" value="HDASUPER"/>
</dbReference>
<proteinExistence type="inferred from homology"/>
<dbReference type="InterPro" id="IPR023801">
    <property type="entry name" value="His_deacetylse_dom"/>
</dbReference>
<accession>A0AAV5QEZ2</accession>
<feature type="compositionally biased region" description="Basic and acidic residues" evidence="12">
    <location>
        <begin position="36"/>
        <end position="63"/>
    </location>
</feature>
<evidence type="ECO:0000256" key="11">
    <source>
        <dbReference type="ARBA" id="ARBA00068004"/>
    </source>
</evidence>
<keyword evidence="8" id="KW-0804">Transcription</keyword>
<evidence type="ECO:0000256" key="4">
    <source>
        <dbReference type="ARBA" id="ARBA00022491"/>
    </source>
</evidence>
<evidence type="ECO:0000259" key="13">
    <source>
        <dbReference type="Pfam" id="PF00850"/>
    </source>
</evidence>
<name>A0AAV5QEZ2_9ASCO</name>
<feature type="compositionally biased region" description="Polar residues" evidence="12">
    <location>
        <begin position="648"/>
        <end position="664"/>
    </location>
</feature>
<dbReference type="EMBL" id="BTFZ01000001">
    <property type="protein sequence ID" value="GMM33312.1"/>
    <property type="molecule type" value="Genomic_DNA"/>
</dbReference>
<dbReference type="Gene3D" id="3.40.800.20">
    <property type="entry name" value="Histone deacetylase domain"/>
    <property type="match status" value="1"/>
</dbReference>
<dbReference type="Pfam" id="PF00850">
    <property type="entry name" value="Hist_deacetyl"/>
    <property type="match status" value="1"/>
</dbReference>
<evidence type="ECO:0000256" key="1">
    <source>
        <dbReference type="ARBA" id="ARBA00004123"/>
    </source>
</evidence>
<evidence type="ECO:0000256" key="3">
    <source>
        <dbReference type="ARBA" id="ARBA00012111"/>
    </source>
</evidence>
<feature type="domain" description="Histone deacetylase" evidence="13">
    <location>
        <begin position="129"/>
        <end position="439"/>
    </location>
</feature>
<comment type="caution">
    <text evidence="15">The sequence shown here is derived from an EMBL/GenBank/DDBJ whole genome shotgun (WGS) entry which is preliminary data.</text>
</comment>
<feature type="compositionally biased region" description="Basic and acidic residues" evidence="12">
    <location>
        <begin position="1"/>
        <end position="12"/>
    </location>
</feature>
<evidence type="ECO:0000256" key="6">
    <source>
        <dbReference type="ARBA" id="ARBA00022853"/>
    </source>
</evidence>
<feature type="compositionally biased region" description="Low complexity" evidence="12">
    <location>
        <begin position="731"/>
        <end position="751"/>
    </location>
</feature>
<sequence length="866" mass="96699">MSSSTEESKESVPKASPGDNGISSMTESETHLNNASEKRKFDEISDKDDKKPSDEKTIKLEKKEESINNGPVVKTYGISKVKYPQNSVIVSSRKPNLRYIPLKTGLCYDVRMRYHAKIYTSYYEYIDPHPEDPRRIYRIYKILAEEGLINDPTLSGSDDIGDLMVSIPVREASEEEILQVHTKEHLNFLKETTAMTKEQLLKITESGDSVYFNHDSFFCAKLSCGGVIEACKAVVEGRVKNSFAIVRPPGHHSEPEAPGGFCLFSNVAVAAKNILKNYSESVRKIVILDWDVHHGNGTQKCFYDDPRVLYISLHRFELGKYYPGTPAGDYDQAGEGAGEGFNINIPWPTGGMGDADYIYAFNNVIIPICLEFNPDLVLVSSGFDAADGDMIGQCHVSPGCYGHMVNLLKNLARGHLCVALEGGYNLDSISISALAVAKALLGEPPDELKTHIPSVAAVETIYKVREFQSRYWKSMRPGFASISDNNVVNLTKKTTEEGSSKTGKKQDLISQNTTCLSDAVRLHQATNLKERYGLMNLPMLLNDLSSNNETNIKFSNLYANSSSFDNQFLATPNIFQQETVCILVHDPFEIYGHIDPLYGSLESYSSVYMDPTEKLINWVISEKNFGLIDVSIPTAITNNKDKGIEADNPTNSQGNASGSTNGASTKKEKPMEEYNNILYSQELLLYLWDNYLKFFSNLKNLIFFGIGDSYNGIVYLLGHRQVVNTSFETEGSASPNGGGNSDNSTDSSGISSSVDNTLGLVRGKIERACSINFLNSHNQLRPIIPLVDESLTDWFYKNSLVFTSKKHPIWDNNDNYNKRPRRKFGRVLKSEMGDNLYDVFQENYEEAMEFALETLEEFESDESDTD</sequence>
<comment type="similarity">
    <text evidence="2">Belongs to the histone deacetylase family. HD type 2 subfamily.</text>
</comment>
<evidence type="ECO:0000256" key="12">
    <source>
        <dbReference type="SAM" id="MobiDB-lite"/>
    </source>
</evidence>
<keyword evidence="4" id="KW-0678">Repressor</keyword>
<dbReference type="GO" id="GO:0010557">
    <property type="term" value="P:positive regulation of macromolecule biosynthetic process"/>
    <property type="evidence" value="ECO:0007669"/>
    <property type="project" value="UniProtKB-ARBA"/>
</dbReference>
<dbReference type="InterPro" id="IPR037138">
    <property type="entry name" value="His_deacetylse_dom_sf"/>
</dbReference>
<dbReference type="InterPro" id="IPR017321">
    <property type="entry name" value="Hist_deAcase_II_yeast"/>
</dbReference>
<feature type="domain" description="Arb2-like" evidence="14">
    <location>
        <begin position="516"/>
        <end position="723"/>
    </location>
</feature>
<dbReference type="GO" id="GO:0141221">
    <property type="term" value="F:histone deacetylase activity, hydrolytic mechanism"/>
    <property type="evidence" value="ECO:0007669"/>
    <property type="project" value="UniProtKB-EC"/>
</dbReference>
<reference evidence="15 16" key="1">
    <citation type="journal article" date="2023" name="Elife">
        <title>Identification of key yeast species and microbe-microbe interactions impacting larval growth of Drosophila in the wild.</title>
        <authorList>
            <person name="Mure A."/>
            <person name="Sugiura Y."/>
            <person name="Maeda R."/>
            <person name="Honda K."/>
            <person name="Sakurai N."/>
            <person name="Takahashi Y."/>
            <person name="Watada M."/>
            <person name="Katoh T."/>
            <person name="Gotoh A."/>
            <person name="Gotoh Y."/>
            <person name="Taniguchi I."/>
            <person name="Nakamura K."/>
            <person name="Hayashi T."/>
            <person name="Katayama T."/>
            <person name="Uemura T."/>
            <person name="Hattori Y."/>
        </authorList>
    </citation>
    <scope>NUCLEOTIDE SEQUENCE [LARGE SCALE GENOMIC DNA]</scope>
    <source>
        <strain evidence="15 16">SC-9</strain>
    </source>
</reference>
<dbReference type="Proteomes" id="UP001360560">
    <property type="component" value="Unassembled WGS sequence"/>
</dbReference>
<keyword evidence="6" id="KW-0156">Chromatin regulator</keyword>
<dbReference type="InterPro" id="IPR023696">
    <property type="entry name" value="Ureohydrolase_dom_sf"/>
</dbReference>
<dbReference type="RefSeq" id="XP_064850312.1">
    <property type="nucleotide sequence ID" value="XM_064994240.1"/>
</dbReference>
<evidence type="ECO:0000256" key="2">
    <source>
        <dbReference type="ARBA" id="ARBA00007738"/>
    </source>
</evidence>
<feature type="region of interest" description="Disordered" evidence="12">
    <location>
        <begin position="641"/>
        <end position="668"/>
    </location>
</feature>
<dbReference type="EC" id="3.5.1.98" evidence="3"/>
<comment type="catalytic activity">
    <reaction evidence="10">
        <text>N(6)-acetyl-L-lysyl-[histone] + H2O = L-lysyl-[histone] + acetate</text>
        <dbReference type="Rhea" id="RHEA:58196"/>
        <dbReference type="Rhea" id="RHEA-COMP:9845"/>
        <dbReference type="Rhea" id="RHEA-COMP:11338"/>
        <dbReference type="ChEBI" id="CHEBI:15377"/>
        <dbReference type="ChEBI" id="CHEBI:29969"/>
        <dbReference type="ChEBI" id="CHEBI:30089"/>
        <dbReference type="ChEBI" id="CHEBI:61930"/>
        <dbReference type="EC" id="3.5.1.98"/>
    </reaction>
</comment>
<dbReference type="GO" id="GO:0040029">
    <property type="term" value="P:epigenetic regulation of gene expression"/>
    <property type="evidence" value="ECO:0007669"/>
    <property type="project" value="TreeGrafter"/>
</dbReference>
<dbReference type="AlphaFoldDB" id="A0AAV5QEZ2"/>
<dbReference type="InterPro" id="IPR019154">
    <property type="entry name" value="Arb2-like_domain"/>
</dbReference>
<evidence type="ECO:0000256" key="9">
    <source>
        <dbReference type="ARBA" id="ARBA00023242"/>
    </source>
</evidence>
<evidence type="ECO:0000256" key="8">
    <source>
        <dbReference type="ARBA" id="ARBA00023163"/>
    </source>
</evidence>
<evidence type="ECO:0000256" key="7">
    <source>
        <dbReference type="ARBA" id="ARBA00023015"/>
    </source>
</evidence>
<dbReference type="PIRSF" id="PIRSF037919">
    <property type="entry name" value="HDAC_II_yeast"/>
    <property type="match status" value="1"/>
</dbReference>
<dbReference type="SUPFAM" id="SSF52768">
    <property type="entry name" value="Arginase/deacetylase"/>
    <property type="match status" value="1"/>
</dbReference>
<dbReference type="PANTHER" id="PTHR10625">
    <property type="entry name" value="HISTONE DEACETYLASE HDAC1-RELATED"/>
    <property type="match status" value="1"/>
</dbReference>
<keyword evidence="16" id="KW-1185">Reference proteome</keyword>
<comment type="subcellular location">
    <subcellularLocation>
        <location evidence="1">Nucleus</location>
    </subcellularLocation>
</comment>
<evidence type="ECO:0000313" key="16">
    <source>
        <dbReference type="Proteomes" id="UP001360560"/>
    </source>
</evidence>
<gene>
    <name evidence="15" type="ORF">DASC09_006370</name>
</gene>
<organism evidence="15 16">
    <name type="scientific">Saccharomycopsis crataegensis</name>
    <dbReference type="NCBI Taxonomy" id="43959"/>
    <lineage>
        <taxon>Eukaryota</taxon>
        <taxon>Fungi</taxon>
        <taxon>Dikarya</taxon>
        <taxon>Ascomycota</taxon>
        <taxon>Saccharomycotina</taxon>
        <taxon>Saccharomycetes</taxon>
        <taxon>Saccharomycopsidaceae</taxon>
        <taxon>Saccharomycopsis</taxon>
    </lineage>
</organism>
<dbReference type="GO" id="GO:0000118">
    <property type="term" value="C:histone deacetylase complex"/>
    <property type="evidence" value="ECO:0007669"/>
    <property type="project" value="TreeGrafter"/>
</dbReference>
<keyword evidence="5" id="KW-0378">Hydrolase</keyword>
<evidence type="ECO:0000313" key="15">
    <source>
        <dbReference type="EMBL" id="GMM33312.1"/>
    </source>
</evidence>
<feature type="region of interest" description="Disordered" evidence="12">
    <location>
        <begin position="728"/>
        <end position="751"/>
    </location>
</feature>
<dbReference type="InterPro" id="IPR000286">
    <property type="entry name" value="HDACs"/>
</dbReference>
<protein>
    <recommendedName>
        <fullName evidence="11">Histone deacetylase HDA1</fullName>
        <ecNumber evidence="3">3.5.1.98</ecNumber>
    </recommendedName>
</protein>